<evidence type="ECO:0000256" key="1">
    <source>
        <dbReference type="SAM" id="Phobius"/>
    </source>
</evidence>
<evidence type="ECO:0000313" key="4">
    <source>
        <dbReference type="Proteomes" id="UP000253850"/>
    </source>
</evidence>
<reference evidence="3 5" key="1">
    <citation type="submission" date="2017-10" db="EMBL/GenBank/DDBJ databases">
        <title>Genomics of the genus Arcobacter.</title>
        <authorList>
            <person name="Perez-Cataluna A."/>
            <person name="Figueras M.J."/>
        </authorList>
    </citation>
    <scope>NUCLEOTIDE SEQUENCE [LARGE SCALE GENOMIC DNA]</scope>
    <source>
        <strain evidence="3 5">CECT 7835</strain>
    </source>
</reference>
<sequence>MNDFTFSALLIIFLVAVGTYSLRISGILLSSKLSKNRNIELFLDYLPSTLLLALVFPSIVKEGVGGVLATLLIVFIMYKTNNVFLSMFLSILFIALFRNYLS</sequence>
<dbReference type="Proteomes" id="UP000289193">
    <property type="component" value="Unassembled WGS sequence"/>
</dbReference>
<dbReference type="InterPro" id="IPR008407">
    <property type="entry name" value="Brnchd-chn_aa_trnsp_AzlD"/>
</dbReference>
<evidence type="ECO:0000313" key="3">
    <source>
        <dbReference type="EMBL" id="RXK10958.1"/>
    </source>
</evidence>
<keyword evidence="5" id="KW-1185">Reference proteome</keyword>
<dbReference type="EMBL" id="PDKM01000001">
    <property type="protein sequence ID" value="RXK10958.1"/>
    <property type="molecule type" value="Genomic_DNA"/>
</dbReference>
<dbReference type="AlphaFoldDB" id="A0AAX2ACX4"/>
<gene>
    <name evidence="2" type="ORF">ABIV_0823</name>
    <name evidence="3" type="ORF">CRV05_00895</name>
</gene>
<protein>
    <submittedName>
        <fullName evidence="3">Branched-chain amino acid ABC transporter</fullName>
    </submittedName>
    <submittedName>
        <fullName evidence="2">Branched-chain amino acid transport protein, AzlD family</fullName>
    </submittedName>
</protein>
<feature type="transmembrane region" description="Helical" evidence="1">
    <location>
        <begin position="83"/>
        <end position="101"/>
    </location>
</feature>
<organism evidence="3 5">
    <name type="scientific">Halarcobacter bivalviorum</name>
    <dbReference type="NCBI Taxonomy" id="663364"/>
    <lineage>
        <taxon>Bacteria</taxon>
        <taxon>Pseudomonadati</taxon>
        <taxon>Campylobacterota</taxon>
        <taxon>Epsilonproteobacteria</taxon>
        <taxon>Campylobacterales</taxon>
        <taxon>Arcobacteraceae</taxon>
        <taxon>Halarcobacter</taxon>
    </lineage>
</organism>
<keyword evidence="1" id="KW-0812">Transmembrane</keyword>
<evidence type="ECO:0000313" key="5">
    <source>
        <dbReference type="Proteomes" id="UP000289193"/>
    </source>
</evidence>
<proteinExistence type="predicted"/>
<dbReference type="EMBL" id="CP031217">
    <property type="protein sequence ID" value="AXH11832.1"/>
    <property type="molecule type" value="Genomic_DNA"/>
</dbReference>
<feature type="transmembrane region" description="Helical" evidence="1">
    <location>
        <begin position="50"/>
        <end position="77"/>
    </location>
</feature>
<keyword evidence="1" id="KW-0472">Membrane</keyword>
<name>A0AAX2ACX4_9BACT</name>
<dbReference type="Pfam" id="PF05437">
    <property type="entry name" value="AzlD"/>
    <property type="match status" value="1"/>
</dbReference>
<accession>A0AAX2ACX4</accession>
<keyword evidence="1" id="KW-1133">Transmembrane helix</keyword>
<reference evidence="2 4" key="2">
    <citation type="submission" date="2018-07" db="EMBL/GenBank/DDBJ databases">
        <title>Complete genome of the Arcobacter bivalviorum type strain LMG 26154.</title>
        <authorList>
            <person name="Miller W.G."/>
            <person name="Yee E."/>
            <person name="Bono J.L."/>
        </authorList>
    </citation>
    <scope>NUCLEOTIDE SEQUENCE [LARGE SCALE GENOMIC DNA]</scope>
    <source>
        <strain evidence="2 4">LMG 26154</strain>
    </source>
</reference>
<evidence type="ECO:0000313" key="2">
    <source>
        <dbReference type="EMBL" id="AXH11832.1"/>
    </source>
</evidence>
<feature type="transmembrane region" description="Helical" evidence="1">
    <location>
        <begin position="6"/>
        <end position="29"/>
    </location>
</feature>
<dbReference type="KEGG" id="hbv:ABIV_0823"/>
<dbReference type="RefSeq" id="WP_114838693.1">
    <property type="nucleotide sequence ID" value="NZ_CP031217.1"/>
</dbReference>
<dbReference type="Proteomes" id="UP000253850">
    <property type="component" value="Chromosome"/>
</dbReference>